<evidence type="ECO:0000313" key="3">
    <source>
        <dbReference type="Proteomes" id="UP000680866"/>
    </source>
</evidence>
<protein>
    <submittedName>
        <fullName evidence="2">Uncharacterized protein</fullName>
    </submittedName>
</protein>
<name>A0A810N9J4_9ACTN</name>
<evidence type="ECO:0000313" key="2">
    <source>
        <dbReference type="EMBL" id="BCJ69730.1"/>
    </source>
</evidence>
<keyword evidence="1" id="KW-0812">Transmembrane</keyword>
<organism evidence="2 3">
    <name type="scientific">Polymorphospora rubra</name>
    <dbReference type="NCBI Taxonomy" id="338584"/>
    <lineage>
        <taxon>Bacteria</taxon>
        <taxon>Bacillati</taxon>
        <taxon>Actinomycetota</taxon>
        <taxon>Actinomycetes</taxon>
        <taxon>Micromonosporales</taxon>
        <taxon>Micromonosporaceae</taxon>
        <taxon>Polymorphospora</taxon>
    </lineage>
</organism>
<keyword evidence="1" id="KW-0472">Membrane</keyword>
<dbReference type="EMBL" id="AP023359">
    <property type="protein sequence ID" value="BCJ69730.1"/>
    <property type="molecule type" value="Genomic_DNA"/>
</dbReference>
<keyword evidence="1" id="KW-1133">Transmembrane helix</keyword>
<dbReference type="Proteomes" id="UP000680866">
    <property type="component" value="Chromosome"/>
</dbReference>
<reference evidence="2" key="1">
    <citation type="submission" date="2020-08" db="EMBL/GenBank/DDBJ databases">
        <title>Whole genome shotgun sequence of Polymorphospora rubra NBRC 101157.</title>
        <authorList>
            <person name="Komaki H."/>
            <person name="Tamura T."/>
        </authorList>
    </citation>
    <scope>NUCLEOTIDE SEQUENCE</scope>
    <source>
        <strain evidence="2">NBRC 101157</strain>
    </source>
</reference>
<dbReference type="AlphaFoldDB" id="A0A810N9J4"/>
<proteinExistence type="predicted"/>
<feature type="transmembrane region" description="Helical" evidence="1">
    <location>
        <begin position="12"/>
        <end position="35"/>
    </location>
</feature>
<evidence type="ECO:0000256" key="1">
    <source>
        <dbReference type="SAM" id="Phobius"/>
    </source>
</evidence>
<sequence>MTRGQVADELTAWAGVAMAVPAAAMTTASCAAVAARRSLVVDSRERSVRRDWRIDSLPWMMLAAMIA</sequence>
<keyword evidence="3" id="KW-1185">Reference proteome</keyword>
<accession>A0A810N9J4</accession>
<dbReference type="KEGG" id="pry:Prubr_67510"/>
<gene>
    <name evidence="2" type="ORF">Prubr_67510</name>
</gene>